<comment type="caution">
    <text evidence="2">The sequence shown here is derived from an EMBL/GenBank/DDBJ whole genome shotgun (WGS) entry which is preliminary data.</text>
</comment>
<evidence type="ECO:0000313" key="2">
    <source>
        <dbReference type="EMBL" id="MDN4611524.1"/>
    </source>
</evidence>
<name>A0ABT8K2F4_9MICC</name>
<reference evidence="2" key="1">
    <citation type="submission" date="2023-06" db="EMBL/GenBank/DDBJ databases">
        <title>MT1 and MT2 Draft Genomes of Novel Species.</title>
        <authorList>
            <person name="Venkateswaran K."/>
        </authorList>
    </citation>
    <scope>NUCLEOTIDE SEQUENCE</scope>
    <source>
        <strain evidence="2">IIF3SC-B10</strain>
    </source>
</reference>
<keyword evidence="3" id="KW-1185">Reference proteome</keyword>
<protein>
    <submittedName>
        <fullName evidence="2">VOC family protein</fullName>
    </submittedName>
</protein>
<dbReference type="CDD" id="cd06588">
    <property type="entry name" value="PhnB_like"/>
    <property type="match status" value="1"/>
</dbReference>
<evidence type="ECO:0000259" key="1">
    <source>
        <dbReference type="Pfam" id="PF06983"/>
    </source>
</evidence>
<accession>A0ABT8K2F4</accession>
<dbReference type="Proteomes" id="UP001174209">
    <property type="component" value="Unassembled WGS sequence"/>
</dbReference>
<dbReference type="PANTHER" id="PTHR33990">
    <property type="entry name" value="PROTEIN YJDN-RELATED"/>
    <property type="match status" value="1"/>
</dbReference>
<dbReference type="SUPFAM" id="SSF54593">
    <property type="entry name" value="Glyoxalase/Bleomycin resistance protein/Dihydroxybiphenyl dioxygenase"/>
    <property type="match status" value="1"/>
</dbReference>
<evidence type="ECO:0000313" key="3">
    <source>
        <dbReference type="Proteomes" id="UP001174209"/>
    </source>
</evidence>
<dbReference type="Pfam" id="PF06983">
    <property type="entry name" value="3-dmu-9_3-mt"/>
    <property type="match status" value="1"/>
</dbReference>
<dbReference type="InterPro" id="IPR029068">
    <property type="entry name" value="Glyas_Bleomycin-R_OHBP_Dase"/>
</dbReference>
<dbReference type="RefSeq" id="WP_301227543.1">
    <property type="nucleotide sequence ID" value="NZ_JAROCG010000001.1"/>
</dbReference>
<dbReference type="PIRSF" id="PIRSF021700">
    <property type="entry name" value="3_dmu_93_MTrfase"/>
    <property type="match status" value="1"/>
</dbReference>
<dbReference type="Gene3D" id="3.10.180.10">
    <property type="entry name" value="2,3-Dihydroxybiphenyl 1,2-Dioxygenase, domain 1"/>
    <property type="match status" value="1"/>
</dbReference>
<gene>
    <name evidence="2" type="ORF">P5G52_11685</name>
</gene>
<sequence length="154" mass="16520">MGSITPCLWFDSQAEEAAQLYTSVVRNSRIVDVSRAGQGPDDPALTVSFDLDGQSFVALNGGPEFSFTEAVSFQIACADQAEVDHYWTALTEGGEESRCGWLKDRFGLSWQIVPTVLPGLIGGEDAAGAQRALEAMLGMRKLDIAALEAAYRGD</sequence>
<dbReference type="InterPro" id="IPR009725">
    <property type="entry name" value="3_dmu_93_MTrfase"/>
</dbReference>
<dbReference type="PANTHER" id="PTHR33990:SF2">
    <property type="entry name" value="PHNB-LIKE DOMAIN-CONTAINING PROTEIN"/>
    <property type="match status" value="1"/>
</dbReference>
<dbReference type="EMBL" id="JAROCG010000001">
    <property type="protein sequence ID" value="MDN4611524.1"/>
    <property type="molecule type" value="Genomic_DNA"/>
</dbReference>
<proteinExistence type="predicted"/>
<organism evidence="2 3">
    <name type="scientific">Arthrobacter burdickii</name>
    <dbReference type="NCBI Taxonomy" id="3035920"/>
    <lineage>
        <taxon>Bacteria</taxon>
        <taxon>Bacillati</taxon>
        <taxon>Actinomycetota</taxon>
        <taxon>Actinomycetes</taxon>
        <taxon>Micrococcales</taxon>
        <taxon>Micrococcaceae</taxon>
        <taxon>Arthrobacter</taxon>
    </lineage>
</organism>
<dbReference type="InterPro" id="IPR028973">
    <property type="entry name" value="PhnB-like"/>
</dbReference>
<feature type="domain" description="PhnB-like" evidence="1">
    <location>
        <begin position="3"/>
        <end position="113"/>
    </location>
</feature>